<dbReference type="GO" id="GO:0008270">
    <property type="term" value="F:zinc ion binding"/>
    <property type="evidence" value="ECO:0007669"/>
    <property type="project" value="UniProtKB-KW"/>
</dbReference>
<evidence type="ECO:0000313" key="10">
    <source>
        <dbReference type="Proteomes" id="UP001303473"/>
    </source>
</evidence>
<sequence>MVFVTTFFALDTCKHDQVAEMGNGKDELAGEPPDPTTMPEASPSRDDTPQHIFTFEGPHVIDNHHISSSSSSNSQNDMEDRNDDDDSVDLLKVEENTVQDHLLPDRDNSPANQDHSVLEQEDSAAKDDDSTKSKKPASKTAAKPVSKEKKKGTAKAVKAPRRAKPIGRARKKGGTKRGAASRKKSSSKLADDGAEGAEGAGGDDSESESDHGPYCICRGPDDHRWMIGCDRCEDWFHGECIGMDSYTGDNLVQRYICPKCTDGDRYVTRYKKLCSLAGCNKPARIYNAKHANNFCSDDHRQTWWEQLVATLPAAASDDDDNTLTQEAFVSLLSPKKGSKGGIMKKPLGISSDFWETVDLDEVLTPEERVFLDCSASDRYNLGEEIVLCKKMLQLLEMALQRREAAMEAGREAGRGSGKDLCGYDTRLDTVGVTHQFNTFIQTPAGEVIFRTGRLEAPDPSSQPAQQAPHSPQLPRKTSVSGGESVPAADHNKTDKEADPLTAGMCMKKKCKPHLGWSAILNKTVNRQIKELAAQAKDLLDAEARVRESAATRFMRKTHEHNTVIVFESSEESDQDMSDQDMSDQDMSDQDMYQDMSDEVVDGYMSDEVVNRYMLDEAVYGYMSGVELPDWEITDTEPGLGDDCSMVDSVR</sequence>
<accession>A0AAN6N8S2</accession>
<feature type="region of interest" description="Disordered" evidence="7">
    <location>
        <begin position="22"/>
        <end position="211"/>
    </location>
</feature>
<evidence type="ECO:0000256" key="3">
    <source>
        <dbReference type="ARBA" id="ARBA00022771"/>
    </source>
</evidence>
<feature type="compositionally biased region" description="Basic and acidic residues" evidence="7">
    <location>
        <begin position="123"/>
        <end position="132"/>
    </location>
</feature>
<feature type="domain" description="PHD-type" evidence="8">
    <location>
        <begin position="212"/>
        <end position="263"/>
    </location>
</feature>
<evidence type="ECO:0000313" key="9">
    <source>
        <dbReference type="EMBL" id="KAK3939417.1"/>
    </source>
</evidence>
<dbReference type="Pfam" id="PF00628">
    <property type="entry name" value="PHD"/>
    <property type="match status" value="1"/>
</dbReference>
<dbReference type="Gene3D" id="3.30.40.10">
    <property type="entry name" value="Zinc/RING finger domain, C3HC4 (zinc finger)"/>
    <property type="match status" value="1"/>
</dbReference>
<reference evidence="10" key="1">
    <citation type="journal article" date="2023" name="Mol. Phylogenet. Evol.">
        <title>Genome-scale phylogeny and comparative genomics of the fungal order Sordariales.</title>
        <authorList>
            <person name="Hensen N."/>
            <person name="Bonometti L."/>
            <person name="Westerberg I."/>
            <person name="Brannstrom I.O."/>
            <person name="Guillou S."/>
            <person name="Cros-Aarteil S."/>
            <person name="Calhoun S."/>
            <person name="Haridas S."/>
            <person name="Kuo A."/>
            <person name="Mondo S."/>
            <person name="Pangilinan J."/>
            <person name="Riley R."/>
            <person name="LaButti K."/>
            <person name="Andreopoulos B."/>
            <person name="Lipzen A."/>
            <person name="Chen C."/>
            <person name="Yan M."/>
            <person name="Daum C."/>
            <person name="Ng V."/>
            <person name="Clum A."/>
            <person name="Steindorff A."/>
            <person name="Ohm R.A."/>
            <person name="Martin F."/>
            <person name="Silar P."/>
            <person name="Natvig D.O."/>
            <person name="Lalanne C."/>
            <person name="Gautier V."/>
            <person name="Ament-Velasquez S.L."/>
            <person name="Kruys A."/>
            <person name="Hutchinson M.I."/>
            <person name="Powell A.J."/>
            <person name="Barry K."/>
            <person name="Miller A.N."/>
            <person name="Grigoriev I.V."/>
            <person name="Debuchy R."/>
            <person name="Gladieux P."/>
            <person name="Hiltunen Thoren M."/>
            <person name="Johannesson H."/>
        </authorList>
    </citation>
    <scope>NUCLEOTIDE SEQUENCE [LARGE SCALE GENOMIC DNA]</scope>
    <source>
        <strain evidence="10">CBS 340.73</strain>
    </source>
</reference>
<dbReference type="InterPro" id="IPR019787">
    <property type="entry name" value="Znf_PHD-finger"/>
</dbReference>
<comment type="subcellular location">
    <subcellularLocation>
        <location evidence="1">Nucleus</location>
    </subcellularLocation>
</comment>
<dbReference type="InterPro" id="IPR011011">
    <property type="entry name" value="Znf_FYVE_PHD"/>
</dbReference>
<name>A0AAN6N8S2_9PEZI</name>
<dbReference type="InterPro" id="IPR013083">
    <property type="entry name" value="Znf_RING/FYVE/PHD"/>
</dbReference>
<dbReference type="EMBL" id="MU853811">
    <property type="protein sequence ID" value="KAK3939417.1"/>
    <property type="molecule type" value="Genomic_DNA"/>
</dbReference>
<dbReference type="Proteomes" id="UP001303473">
    <property type="component" value="Unassembled WGS sequence"/>
</dbReference>
<dbReference type="PANTHER" id="PTHR46174">
    <property type="entry name" value="CXXC-TYPE ZINC FINGER PROTEIN 1"/>
    <property type="match status" value="1"/>
</dbReference>
<evidence type="ECO:0000259" key="8">
    <source>
        <dbReference type="PROSITE" id="PS50016"/>
    </source>
</evidence>
<feature type="region of interest" description="Disordered" evidence="7">
    <location>
        <begin position="454"/>
        <end position="500"/>
    </location>
</feature>
<evidence type="ECO:0000256" key="6">
    <source>
        <dbReference type="PROSITE-ProRule" id="PRU00146"/>
    </source>
</evidence>
<keyword evidence="4" id="KW-0862">Zinc</keyword>
<evidence type="ECO:0000256" key="5">
    <source>
        <dbReference type="ARBA" id="ARBA00023242"/>
    </source>
</evidence>
<proteinExistence type="predicted"/>
<dbReference type="PROSITE" id="PS01359">
    <property type="entry name" value="ZF_PHD_1"/>
    <property type="match status" value="1"/>
</dbReference>
<dbReference type="InterPro" id="IPR019786">
    <property type="entry name" value="Zinc_finger_PHD-type_CS"/>
</dbReference>
<dbReference type="GO" id="GO:0048188">
    <property type="term" value="C:Set1C/COMPASS complex"/>
    <property type="evidence" value="ECO:0007669"/>
    <property type="project" value="InterPro"/>
</dbReference>
<dbReference type="GO" id="GO:0045893">
    <property type="term" value="P:positive regulation of DNA-templated transcription"/>
    <property type="evidence" value="ECO:0007669"/>
    <property type="project" value="TreeGrafter"/>
</dbReference>
<dbReference type="PROSITE" id="PS50016">
    <property type="entry name" value="ZF_PHD_2"/>
    <property type="match status" value="1"/>
</dbReference>
<dbReference type="SUPFAM" id="SSF57903">
    <property type="entry name" value="FYVE/PHD zinc finger"/>
    <property type="match status" value="1"/>
</dbReference>
<keyword evidence="2" id="KW-0479">Metal-binding</keyword>
<evidence type="ECO:0000256" key="2">
    <source>
        <dbReference type="ARBA" id="ARBA00022723"/>
    </source>
</evidence>
<feature type="compositionally biased region" description="Basic residues" evidence="7">
    <location>
        <begin position="148"/>
        <end position="186"/>
    </location>
</feature>
<comment type="caution">
    <text evidence="9">The sequence shown here is derived from an EMBL/GenBank/DDBJ whole genome shotgun (WGS) entry which is preliminary data.</text>
</comment>
<keyword evidence="3 6" id="KW-0863">Zinc-finger</keyword>
<keyword evidence="10" id="KW-1185">Reference proteome</keyword>
<evidence type="ECO:0000256" key="7">
    <source>
        <dbReference type="SAM" id="MobiDB-lite"/>
    </source>
</evidence>
<protein>
    <recommendedName>
        <fullName evidence="8">PHD-type domain-containing protein</fullName>
    </recommendedName>
</protein>
<organism evidence="9 10">
    <name type="scientific">Diplogelasinospora grovesii</name>
    <dbReference type="NCBI Taxonomy" id="303347"/>
    <lineage>
        <taxon>Eukaryota</taxon>
        <taxon>Fungi</taxon>
        <taxon>Dikarya</taxon>
        <taxon>Ascomycota</taxon>
        <taxon>Pezizomycotina</taxon>
        <taxon>Sordariomycetes</taxon>
        <taxon>Sordariomycetidae</taxon>
        <taxon>Sordariales</taxon>
        <taxon>Diplogelasinosporaceae</taxon>
        <taxon>Diplogelasinospora</taxon>
    </lineage>
</organism>
<gene>
    <name evidence="9" type="ORF">QBC46DRAFT_148672</name>
</gene>
<feature type="compositionally biased region" description="Basic and acidic residues" evidence="7">
    <location>
        <begin position="489"/>
        <end position="498"/>
    </location>
</feature>
<dbReference type="SMART" id="SM00249">
    <property type="entry name" value="PHD"/>
    <property type="match status" value="1"/>
</dbReference>
<dbReference type="InterPro" id="IPR001965">
    <property type="entry name" value="Znf_PHD"/>
</dbReference>
<evidence type="ECO:0000256" key="1">
    <source>
        <dbReference type="ARBA" id="ARBA00004123"/>
    </source>
</evidence>
<dbReference type="AlphaFoldDB" id="A0AAN6N8S2"/>
<keyword evidence="5" id="KW-0539">Nucleus</keyword>
<dbReference type="PANTHER" id="PTHR46174:SF1">
    <property type="entry name" value="CXXC-TYPE ZINC FINGER PROTEIN 1"/>
    <property type="match status" value="1"/>
</dbReference>
<dbReference type="InterPro" id="IPR037869">
    <property type="entry name" value="Spp1/CFP1"/>
</dbReference>
<feature type="compositionally biased region" description="Low complexity" evidence="7">
    <location>
        <begin position="457"/>
        <end position="474"/>
    </location>
</feature>
<evidence type="ECO:0000256" key="4">
    <source>
        <dbReference type="ARBA" id="ARBA00022833"/>
    </source>
</evidence>